<name>A0A0F9ZIL2_9BACT</name>
<reference evidence="1 2" key="1">
    <citation type="journal article" date="2015" name="Nature">
        <title>rRNA introns, odd ribosomes, and small enigmatic genomes across a large radiation of phyla.</title>
        <authorList>
            <person name="Brown C.T."/>
            <person name="Hug L.A."/>
            <person name="Thomas B.C."/>
            <person name="Sharon I."/>
            <person name="Castelle C.J."/>
            <person name="Singh A."/>
            <person name="Wilkins M.J."/>
            <person name="Williams K.H."/>
            <person name="Banfield J.F."/>
        </authorList>
    </citation>
    <scope>NUCLEOTIDE SEQUENCE [LARGE SCALE GENOMIC DNA]</scope>
</reference>
<organism evidence="1 2">
    <name type="scientific">Candidatus Woesebacteria bacterium GW2011_GWB1_33_22</name>
    <dbReference type="NCBI Taxonomy" id="1618566"/>
    <lineage>
        <taxon>Bacteria</taxon>
        <taxon>Candidatus Woeseibacteriota</taxon>
    </lineage>
</organism>
<dbReference type="AlphaFoldDB" id="A0A0F9ZIL2"/>
<gene>
    <name evidence="1" type="ORF">UR35_C0012G0005</name>
</gene>
<dbReference type="Proteomes" id="UP000034778">
    <property type="component" value="Unassembled WGS sequence"/>
</dbReference>
<sequence length="67" mass="7561">MNFLLFGKSVHLGSPNLSEPVELREEREKFENAHLLATEQKKPQLVEVEGKKVVVIDTGSGREARPF</sequence>
<protein>
    <submittedName>
        <fullName evidence="1">Uncharacterized protein</fullName>
    </submittedName>
</protein>
<dbReference type="STRING" id="1618566.UR35_C0012G0005"/>
<accession>A0A0F9ZIL2</accession>
<comment type="caution">
    <text evidence="1">The sequence shown here is derived from an EMBL/GenBank/DDBJ whole genome shotgun (WGS) entry which is preliminary data.</text>
</comment>
<dbReference type="EMBL" id="LBOW01000012">
    <property type="protein sequence ID" value="KKP44048.1"/>
    <property type="molecule type" value="Genomic_DNA"/>
</dbReference>
<proteinExistence type="predicted"/>
<evidence type="ECO:0000313" key="2">
    <source>
        <dbReference type="Proteomes" id="UP000034778"/>
    </source>
</evidence>
<evidence type="ECO:0000313" key="1">
    <source>
        <dbReference type="EMBL" id="KKP44048.1"/>
    </source>
</evidence>